<evidence type="ECO:0000256" key="1">
    <source>
        <dbReference type="ARBA" id="ARBA00004123"/>
    </source>
</evidence>
<keyword evidence="4" id="KW-0866">Nonsense-mediated mRNA decay</keyword>
<protein>
    <recommendedName>
        <fullName evidence="12">Protein SMG5</fullName>
    </recommendedName>
</protein>
<evidence type="ECO:0000256" key="3">
    <source>
        <dbReference type="ARBA" id="ARBA00022490"/>
    </source>
</evidence>
<dbReference type="EMBL" id="JAACXV010014405">
    <property type="protein sequence ID" value="KAF7267589.1"/>
    <property type="molecule type" value="Genomic_DNA"/>
</dbReference>
<dbReference type="GO" id="GO:0005737">
    <property type="term" value="C:cytoplasm"/>
    <property type="evidence" value="ECO:0007669"/>
    <property type="project" value="UniProtKB-SubCell"/>
</dbReference>
<accession>A0A834HUW5</accession>
<evidence type="ECO:0000256" key="4">
    <source>
        <dbReference type="ARBA" id="ARBA00023161"/>
    </source>
</evidence>
<dbReference type="GO" id="GO:0070034">
    <property type="term" value="F:telomerase RNA binding"/>
    <property type="evidence" value="ECO:0007669"/>
    <property type="project" value="TreeGrafter"/>
</dbReference>
<keyword evidence="5" id="KW-0539">Nucleus</keyword>
<dbReference type="Pfam" id="PF10373">
    <property type="entry name" value="EST1_DNA_bind"/>
    <property type="match status" value="1"/>
</dbReference>
<dbReference type="PANTHER" id="PTHR15696">
    <property type="entry name" value="SMG-7 SUPPRESSOR WITH MORPHOLOGICAL EFFECT ON GENITALIA PROTEIN 7"/>
    <property type="match status" value="1"/>
</dbReference>
<proteinExistence type="predicted"/>
<feature type="compositionally biased region" description="Polar residues" evidence="6">
    <location>
        <begin position="713"/>
        <end position="724"/>
    </location>
</feature>
<evidence type="ECO:0000256" key="6">
    <source>
        <dbReference type="SAM" id="MobiDB-lite"/>
    </source>
</evidence>
<reference evidence="10" key="1">
    <citation type="submission" date="2020-08" db="EMBL/GenBank/DDBJ databases">
        <title>Genome sequencing and assembly of the red palm weevil Rhynchophorus ferrugineus.</title>
        <authorList>
            <person name="Dias G.B."/>
            <person name="Bergman C.M."/>
            <person name="Manee M."/>
        </authorList>
    </citation>
    <scope>NUCLEOTIDE SEQUENCE</scope>
    <source>
        <strain evidence="10">AA-2017</strain>
        <tissue evidence="10">Whole larva</tissue>
    </source>
</reference>
<feature type="domain" description="PIN" evidence="9">
    <location>
        <begin position="759"/>
        <end position="866"/>
    </location>
</feature>
<dbReference type="GO" id="GO:0042162">
    <property type="term" value="F:telomeric DNA binding"/>
    <property type="evidence" value="ECO:0007669"/>
    <property type="project" value="TreeGrafter"/>
</dbReference>
<keyword evidence="11" id="KW-1185">Reference proteome</keyword>
<dbReference type="PANTHER" id="PTHR15696:SF7">
    <property type="entry name" value="NONSENSE-MEDIATED MRNA DECAY FACTOR"/>
    <property type="match status" value="1"/>
</dbReference>
<dbReference type="FunFam" id="3.40.50.1010:FF:000033">
    <property type="entry name" value="Blast:Protein SMG5"/>
    <property type="match status" value="1"/>
</dbReference>
<feature type="domain" description="DNA/RNA-binding" evidence="7">
    <location>
        <begin position="193"/>
        <end position="405"/>
    </location>
</feature>
<dbReference type="Pfam" id="PF13638">
    <property type="entry name" value="PIN_4"/>
    <property type="match status" value="1"/>
</dbReference>
<dbReference type="InterPro" id="IPR018834">
    <property type="entry name" value="DNA/RNA-bd_Est1-type"/>
</dbReference>
<feature type="region of interest" description="Disordered" evidence="6">
    <location>
        <begin position="702"/>
        <end position="725"/>
    </location>
</feature>
<dbReference type="Proteomes" id="UP000625711">
    <property type="component" value="Unassembled WGS sequence"/>
</dbReference>
<name>A0A834HUW5_RHYFE</name>
<dbReference type="SUPFAM" id="SSF48452">
    <property type="entry name" value="TPR-like"/>
    <property type="match status" value="1"/>
</dbReference>
<sequence length="927" mass="105883">MKKAYNLTDIQQKEGLELSKKIYRTISEQAKRLDDARSCIRTISDLFTPILRAQRRKFCDYCERLIFSDPILYGRKGEELLWRKGFYEVVSTAKKLKKNEYSEIEIAYLKSHLDSGVGFYHHMLSKLQWQYKIELRNIVDCDLMFESSCDIGSDISKETMEWAKQSVHQCLIYLGDLCRYKLEIQPNKSATLAIRYYLQAVSYKPDYGMPHNQMGTLAMNQNNFLDATYHYLRCLCCKYPFEGTSNNLQSLFEKNSKVIEQLPSDIDNENADCIVEPSKSENIKNFTARFLLLIDIWYFNKKVNKVYSLCHKTNKNLEECLTYTKIIASDSGASPITELDLETTTISSQMLFKIVIICLLTISKLQSENSPQLSTLIAFTLSIYSQIIKHITNHIQEAVLNYPLPEDEKKSNGILKELMCGNKRSKSKLRRRKVVKVGSDDDSDLSEGQSDADYSSSDDSFMSDTENVLVESSDEEMDADKVLNDSTNEITKDTQLPVTNGLSQPEKTPTDLLKNDTLILKKVQKMNVNDMLEIINEEGSLQSIKVMNDWLKSDQDIIKSCGTNTQPLIRQMVYLINLVNINVTSARIATKNIKISDVINKEMKIPLSEDIVLKGVNTFETAQKDFDWDYLFKKGINVKEESIIRIIKILAFGKILTKIEETGVSFDEEKNIFLCNHQEGSDNEGVSATAIMEELERQELNATPSKIPLANGESKTPTANGSSDHLNKMKHMGQLWLDAEVRALETKVGSARPALSPYLVVDADALIKYTHMVKQLVHSRKFIVIVPGAVVSALDDLKKQRIEARDAIRWLESQFHRGNRFFRSQRPHERTPIPFIKYPKRKDKEMHLYIHIIECCHFFADQQKNASNVVTFLMGNQHLLTNGENKEFSYLGLAQSVGIVIEPIASFYNKWKKGKGNRPHQSGTGPV</sequence>
<dbReference type="Gene3D" id="3.40.50.1010">
    <property type="entry name" value="5'-nuclease"/>
    <property type="match status" value="1"/>
</dbReference>
<evidence type="ECO:0008006" key="12">
    <source>
        <dbReference type="Google" id="ProtNLM"/>
    </source>
</evidence>
<dbReference type="AlphaFoldDB" id="A0A834HUW5"/>
<dbReference type="OrthoDB" id="5920073at2759"/>
<comment type="caution">
    <text evidence="10">The sequence shown here is derived from an EMBL/GenBank/DDBJ whole genome shotgun (WGS) entry which is preliminary data.</text>
</comment>
<evidence type="ECO:0000313" key="10">
    <source>
        <dbReference type="EMBL" id="KAF7267589.1"/>
    </source>
</evidence>
<evidence type="ECO:0000256" key="2">
    <source>
        <dbReference type="ARBA" id="ARBA00004496"/>
    </source>
</evidence>
<dbReference type="InterPro" id="IPR002716">
    <property type="entry name" value="PIN_dom"/>
</dbReference>
<dbReference type="GO" id="GO:0000184">
    <property type="term" value="P:nuclear-transcribed mRNA catabolic process, nonsense-mediated decay"/>
    <property type="evidence" value="ECO:0007669"/>
    <property type="project" value="UniProtKB-KW"/>
</dbReference>
<feature type="domain" description="Telomerase activating protein Est1-like N-terminal" evidence="8">
    <location>
        <begin position="78"/>
        <end position="184"/>
    </location>
</feature>
<keyword evidence="3" id="KW-0963">Cytoplasm</keyword>
<dbReference type="Gene3D" id="1.25.40.10">
    <property type="entry name" value="Tetratricopeptide repeat domain"/>
    <property type="match status" value="1"/>
</dbReference>
<dbReference type="GO" id="GO:0005697">
    <property type="term" value="C:telomerase holoenzyme complex"/>
    <property type="evidence" value="ECO:0007669"/>
    <property type="project" value="TreeGrafter"/>
</dbReference>
<comment type="subcellular location">
    <subcellularLocation>
        <location evidence="2">Cytoplasm</location>
    </subcellularLocation>
    <subcellularLocation>
        <location evidence="1">Nucleus</location>
    </subcellularLocation>
</comment>
<dbReference type="InterPro" id="IPR045153">
    <property type="entry name" value="Est1/Ebs1-like"/>
</dbReference>
<evidence type="ECO:0000259" key="9">
    <source>
        <dbReference type="Pfam" id="PF13638"/>
    </source>
</evidence>
<organism evidence="10 11">
    <name type="scientific">Rhynchophorus ferrugineus</name>
    <name type="common">Red palm weevil</name>
    <name type="synonym">Curculio ferrugineus</name>
    <dbReference type="NCBI Taxonomy" id="354439"/>
    <lineage>
        <taxon>Eukaryota</taxon>
        <taxon>Metazoa</taxon>
        <taxon>Ecdysozoa</taxon>
        <taxon>Arthropoda</taxon>
        <taxon>Hexapoda</taxon>
        <taxon>Insecta</taxon>
        <taxon>Pterygota</taxon>
        <taxon>Neoptera</taxon>
        <taxon>Endopterygota</taxon>
        <taxon>Coleoptera</taxon>
        <taxon>Polyphaga</taxon>
        <taxon>Cucujiformia</taxon>
        <taxon>Curculionidae</taxon>
        <taxon>Dryophthorinae</taxon>
        <taxon>Rhynchophorus</taxon>
    </lineage>
</organism>
<feature type="compositionally biased region" description="Low complexity" evidence="6">
    <location>
        <begin position="451"/>
        <end position="464"/>
    </location>
</feature>
<evidence type="ECO:0000259" key="7">
    <source>
        <dbReference type="Pfam" id="PF10373"/>
    </source>
</evidence>
<dbReference type="Pfam" id="PF10374">
    <property type="entry name" value="EST1"/>
    <property type="match status" value="1"/>
</dbReference>
<evidence type="ECO:0000256" key="5">
    <source>
        <dbReference type="ARBA" id="ARBA00023242"/>
    </source>
</evidence>
<dbReference type="CDD" id="cd09884">
    <property type="entry name" value="PIN_Smg5-like"/>
    <property type="match status" value="1"/>
</dbReference>
<gene>
    <name evidence="10" type="ORF">GWI33_019202</name>
</gene>
<feature type="region of interest" description="Disordered" evidence="6">
    <location>
        <begin position="429"/>
        <end position="464"/>
    </location>
</feature>
<evidence type="ECO:0000313" key="11">
    <source>
        <dbReference type="Proteomes" id="UP000625711"/>
    </source>
</evidence>
<dbReference type="InterPro" id="IPR011990">
    <property type="entry name" value="TPR-like_helical_dom_sf"/>
</dbReference>
<dbReference type="InterPro" id="IPR019458">
    <property type="entry name" value="Est1-like_N"/>
</dbReference>
<evidence type="ECO:0000259" key="8">
    <source>
        <dbReference type="Pfam" id="PF10374"/>
    </source>
</evidence>